<dbReference type="EMBL" id="CAMGYJ010000007">
    <property type="protein sequence ID" value="CAI0444260.1"/>
    <property type="molecule type" value="Genomic_DNA"/>
</dbReference>
<dbReference type="GO" id="GO:0015031">
    <property type="term" value="P:protein transport"/>
    <property type="evidence" value="ECO:0007669"/>
    <property type="project" value="InterPro"/>
</dbReference>
<organism evidence="2 3">
    <name type="scientific">Linum tenue</name>
    <dbReference type="NCBI Taxonomy" id="586396"/>
    <lineage>
        <taxon>Eukaryota</taxon>
        <taxon>Viridiplantae</taxon>
        <taxon>Streptophyta</taxon>
        <taxon>Embryophyta</taxon>
        <taxon>Tracheophyta</taxon>
        <taxon>Spermatophyta</taxon>
        <taxon>Magnoliopsida</taxon>
        <taxon>eudicotyledons</taxon>
        <taxon>Gunneridae</taxon>
        <taxon>Pentapetalae</taxon>
        <taxon>rosids</taxon>
        <taxon>fabids</taxon>
        <taxon>Malpighiales</taxon>
        <taxon>Linaceae</taxon>
        <taxon>Linum</taxon>
    </lineage>
</organism>
<keyword evidence="3" id="KW-1185">Reference proteome</keyword>
<dbReference type="PANTHER" id="PTHR46856">
    <property type="entry name" value="PX DOMAIN-CONTAINING PROTEIN EREL1-RELATED"/>
    <property type="match status" value="1"/>
</dbReference>
<name>A0AAV0MD93_9ROSI</name>
<feature type="compositionally biased region" description="Basic residues" evidence="1">
    <location>
        <begin position="1"/>
        <end position="12"/>
    </location>
</feature>
<dbReference type="AlphaFoldDB" id="A0AAV0MD93"/>
<accession>A0AAV0MD93</accession>
<protein>
    <submittedName>
        <fullName evidence="2">Uncharacterized protein</fullName>
    </submittedName>
</protein>
<dbReference type="InterPro" id="IPR044588">
    <property type="entry name" value="EREX-like"/>
</dbReference>
<comment type="caution">
    <text evidence="2">The sequence shown here is derived from an EMBL/GenBank/DDBJ whole genome shotgun (WGS) entry which is preliminary data.</text>
</comment>
<dbReference type="PANTHER" id="PTHR46856:SF4">
    <property type="entry name" value="PX DOMAIN-CONTAINING PROTEIN"/>
    <property type="match status" value="1"/>
</dbReference>
<sequence>MMQRRSPPKHRHDGTSPLPLGMDWSPPPRKLVMLVPRVDETRFGHMILEQGGVTVSLFLHGLSLRSPEIQIL</sequence>
<reference evidence="2" key="1">
    <citation type="submission" date="2022-08" db="EMBL/GenBank/DDBJ databases">
        <authorList>
            <person name="Gutierrez-Valencia J."/>
        </authorList>
    </citation>
    <scope>NUCLEOTIDE SEQUENCE</scope>
</reference>
<proteinExistence type="predicted"/>
<dbReference type="Proteomes" id="UP001154282">
    <property type="component" value="Unassembled WGS sequence"/>
</dbReference>
<evidence type="ECO:0000256" key="1">
    <source>
        <dbReference type="SAM" id="MobiDB-lite"/>
    </source>
</evidence>
<gene>
    <name evidence="2" type="ORF">LITE_LOCUS28040</name>
</gene>
<evidence type="ECO:0000313" key="2">
    <source>
        <dbReference type="EMBL" id="CAI0444260.1"/>
    </source>
</evidence>
<evidence type="ECO:0000313" key="3">
    <source>
        <dbReference type="Proteomes" id="UP001154282"/>
    </source>
</evidence>
<feature type="region of interest" description="Disordered" evidence="1">
    <location>
        <begin position="1"/>
        <end position="24"/>
    </location>
</feature>